<feature type="binding site" evidence="5">
    <location>
        <begin position="130"/>
        <end position="135"/>
    </location>
    <ligand>
        <name>GTP</name>
        <dbReference type="ChEBI" id="CHEBI:37565"/>
    </ligand>
</feature>
<dbReference type="InterPro" id="IPR019991">
    <property type="entry name" value="GTP-bd_ribosome_bgen"/>
</dbReference>
<comment type="subcellular location">
    <subcellularLocation>
        <location evidence="4">Cytoplasm</location>
    </subcellularLocation>
</comment>
<dbReference type="PROSITE" id="PS51721">
    <property type="entry name" value="G_CP"/>
    <property type="match status" value="1"/>
</dbReference>
<comment type="similarity">
    <text evidence="4">Belongs to the TRAFAC class YlqF/YawG GTPase family. MTG1 subfamily.</text>
</comment>
<dbReference type="GO" id="GO:0003924">
    <property type="term" value="F:GTPase activity"/>
    <property type="evidence" value="ECO:0007669"/>
    <property type="project" value="TreeGrafter"/>
</dbReference>
<dbReference type="PANTHER" id="PTHR45782:SF4">
    <property type="entry name" value="MITOCHONDRIAL RIBOSOME-ASSOCIATED GTPASE 1"/>
    <property type="match status" value="1"/>
</dbReference>
<dbReference type="OrthoDB" id="9779790at2"/>
<feature type="binding site" evidence="5">
    <location>
        <position position="174"/>
    </location>
    <ligand>
        <name>GTP</name>
        <dbReference type="ChEBI" id="CHEBI:37565"/>
    </ligand>
</feature>
<dbReference type="AlphaFoldDB" id="A0A136WDP2"/>
<proteinExistence type="inferred from homology"/>
<evidence type="ECO:0000256" key="5">
    <source>
        <dbReference type="PIRSR" id="PIRSR006230-1"/>
    </source>
</evidence>
<feature type="binding site" evidence="5">
    <location>
        <begin position="86"/>
        <end position="87"/>
    </location>
    <ligand>
        <name>GTP</name>
        <dbReference type="ChEBI" id="CHEBI:37565"/>
    </ligand>
</feature>
<protein>
    <recommendedName>
        <fullName evidence="1 4">Ribosome biogenesis GTPase A</fullName>
    </recommendedName>
</protein>
<dbReference type="InterPro" id="IPR016478">
    <property type="entry name" value="GTPase_MTG1"/>
</dbReference>
<evidence type="ECO:0000256" key="2">
    <source>
        <dbReference type="ARBA" id="ARBA00022741"/>
    </source>
</evidence>
<dbReference type="InterPro" id="IPR027417">
    <property type="entry name" value="P-loop_NTPase"/>
</dbReference>
<dbReference type="PIRSF" id="PIRSF006230">
    <property type="entry name" value="MG442"/>
    <property type="match status" value="1"/>
</dbReference>
<dbReference type="CDD" id="cd01856">
    <property type="entry name" value="YlqF"/>
    <property type="match status" value="1"/>
</dbReference>
<feature type="binding site" evidence="5">
    <location>
        <begin position="58"/>
        <end position="61"/>
    </location>
    <ligand>
        <name>GTP</name>
        <dbReference type="ChEBI" id="CHEBI:37565"/>
    </ligand>
</feature>
<comment type="caution">
    <text evidence="7">The sequence shown here is derived from an EMBL/GenBank/DDBJ whole genome shotgun (WGS) entry which is preliminary data.</text>
</comment>
<evidence type="ECO:0000313" key="7">
    <source>
        <dbReference type="EMBL" id="KXL52638.1"/>
    </source>
</evidence>
<name>A0A136WDP2_9FIRM</name>
<keyword evidence="3 4" id="KW-0342">GTP-binding</keyword>
<evidence type="ECO:0000259" key="6">
    <source>
        <dbReference type="PROSITE" id="PS51721"/>
    </source>
</evidence>
<dbReference type="PANTHER" id="PTHR45782">
    <property type="entry name" value="MITOCHONDRIAL RIBOSOME-ASSOCIATED GTPASE 1"/>
    <property type="match status" value="1"/>
</dbReference>
<dbReference type="InterPro" id="IPR030378">
    <property type="entry name" value="G_CP_dom"/>
</dbReference>
<dbReference type="STRING" id="36847.CLNEO_20470"/>
<dbReference type="FunFam" id="3.40.50.300:FF:000590">
    <property type="entry name" value="Ribosome biogenesis GTPase A"/>
    <property type="match status" value="1"/>
</dbReference>
<dbReference type="InterPro" id="IPR023179">
    <property type="entry name" value="GTP-bd_ortho_bundle_sf"/>
</dbReference>
<evidence type="ECO:0000256" key="1">
    <source>
        <dbReference type="ARBA" id="ARBA00014898"/>
    </source>
</evidence>
<feature type="domain" description="CP-type G" evidence="6">
    <location>
        <begin position="10"/>
        <end position="178"/>
    </location>
</feature>
<dbReference type="EMBL" id="LRVM01000006">
    <property type="protein sequence ID" value="KXL52638.1"/>
    <property type="molecule type" value="Genomic_DNA"/>
</dbReference>
<dbReference type="Gene3D" id="1.10.1580.10">
    <property type="match status" value="1"/>
</dbReference>
<keyword evidence="8" id="KW-1185">Reference proteome</keyword>
<organism evidence="7 8">
    <name type="scientific">Anaerotignum neopropionicum</name>
    <dbReference type="NCBI Taxonomy" id="36847"/>
    <lineage>
        <taxon>Bacteria</taxon>
        <taxon>Bacillati</taxon>
        <taxon>Bacillota</taxon>
        <taxon>Clostridia</taxon>
        <taxon>Lachnospirales</taxon>
        <taxon>Anaerotignaceae</taxon>
        <taxon>Anaerotignum</taxon>
    </lineage>
</organism>
<evidence type="ECO:0000256" key="3">
    <source>
        <dbReference type="ARBA" id="ARBA00023134"/>
    </source>
</evidence>
<keyword evidence="2 4" id="KW-0547">Nucleotide-binding</keyword>
<evidence type="ECO:0000256" key="4">
    <source>
        <dbReference type="PIRNR" id="PIRNR006230"/>
    </source>
</evidence>
<dbReference type="GO" id="GO:0006412">
    <property type="term" value="P:translation"/>
    <property type="evidence" value="ECO:0007669"/>
    <property type="project" value="TreeGrafter"/>
</dbReference>
<dbReference type="Proteomes" id="UP000070539">
    <property type="component" value="Unassembled WGS sequence"/>
</dbReference>
<dbReference type="NCBIfam" id="TIGR03596">
    <property type="entry name" value="GTPase_YlqF"/>
    <property type="match status" value="1"/>
</dbReference>
<dbReference type="GO" id="GO:0005737">
    <property type="term" value="C:cytoplasm"/>
    <property type="evidence" value="ECO:0007669"/>
    <property type="project" value="UniProtKB-SubCell"/>
</dbReference>
<dbReference type="PATRIC" id="fig|36847.3.peg.2406"/>
<accession>A0A136WDP2</accession>
<sequence>MNIQWYPGHMTKTRRMMEETISLVDIVIELVDARIPYSSKNPDLDTLAKNKRRIILLNKCDLADEKATALWTEYFEAQGFCVIKMNSLKGTGMNEVTDAARGLMKEKIEKLKARGRINVPIRSMIVGIPNVGKSTFINKYVGKTMAKTGDKPGVTRGKQWIKIKKDFELLDTPGILWPKFEDQEVGLKLAFTGAINDDILDAETLAISFIDHILLRNGDCIKKRYQIAFDTIEEPHVVLRQIADARGFKQKGGEPDLERASKILLDEFRGGKLGRITMELPQDIEEMLGAKVEKERLKAAEDRARKQNFKKKNK</sequence>
<gene>
    <name evidence="7" type="primary">rbgA</name>
    <name evidence="7" type="ORF">CLNEO_20470</name>
</gene>
<dbReference type="GO" id="GO:0005525">
    <property type="term" value="F:GTP binding"/>
    <property type="evidence" value="ECO:0007669"/>
    <property type="project" value="UniProtKB-KW"/>
</dbReference>
<dbReference type="SUPFAM" id="SSF52540">
    <property type="entry name" value="P-loop containing nucleoside triphosphate hydrolases"/>
    <property type="match status" value="1"/>
</dbReference>
<keyword evidence="4" id="KW-0963">Cytoplasm</keyword>
<evidence type="ECO:0000313" key="8">
    <source>
        <dbReference type="Proteomes" id="UP000070539"/>
    </source>
</evidence>
<comment type="function">
    <text evidence="4">Required for a late step of 50S ribosomal subunit assembly. Has GTPase activity.</text>
</comment>
<reference evidence="7 8" key="1">
    <citation type="submission" date="2016-01" db="EMBL/GenBank/DDBJ databases">
        <title>Genome sequence of Clostridium neopropionicum X4, DSM-3847.</title>
        <authorList>
            <person name="Poehlein A."/>
            <person name="Beck M.H."/>
            <person name="Bengelsdorf F.R."/>
            <person name="Daniel R."/>
            <person name="Duerre P."/>
        </authorList>
    </citation>
    <scope>NUCLEOTIDE SEQUENCE [LARGE SCALE GENOMIC DNA]</scope>
    <source>
        <strain evidence="7 8">DSM-3847</strain>
    </source>
</reference>
<dbReference type="RefSeq" id="WP_083531964.1">
    <property type="nucleotide sequence ID" value="NZ_LRVM01000006.1"/>
</dbReference>
<dbReference type="Pfam" id="PF01926">
    <property type="entry name" value="MMR_HSR1"/>
    <property type="match status" value="1"/>
</dbReference>
<dbReference type="Gene3D" id="3.40.50.300">
    <property type="entry name" value="P-loop containing nucleotide triphosphate hydrolases"/>
    <property type="match status" value="1"/>
</dbReference>
<dbReference type="InterPro" id="IPR006073">
    <property type="entry name" value="GTP-bd"/>
</dbReference>